<evidence type="ECO:0000259" key="5">
    <source>
        <dbReference type="PROSITE" id="PS50987"/>
    </source>
</evidence>
<comment type="caution">
    <text evidence="6">The sequence shown here is derived from an EMBL/GenBank/DDBJ whole genome shotgun (WGS) entry which is preliminary data.</text>
</comment>
<dbReference type="SMART" id="SM00418">
    <property type="entry name" value="HTH_ARSR"/>
    <property type="match status" value="1"/>
</dbReference>
<evidence type="ECO:0000256" key="4">
    <source>
        <dbReference type="SAM" id="MobiDB-lite"/>
    </source>
</evidence>
<dbReference type="SUPFAM" id="SSF46785">
    <property type="entry name" value="Winged helix' DNA-binding domain"/>
    <property type="match status" value="1"/>
</dbReference>
<evidence type="ECO:0000256" key="3">
    <source>
        <dbReference type="ARBA" id="ARBA00023163"/>
    </source>
</evidence>
<evidence type="ECO:0000313" key="6">
    <source>
        <dbReference type="EMBL" id="MCM4081158.1"/>
    </source>
</evidence>
<dbReference type="PROSITE" id="PS50987">
    <property type="entry name" value="HTH_ARSR_2"/>
    <property type="match status" value="1"/>
</dbReference>
<dbReference type="EMBL" id="JAMQOL010000038">
    <property type="protein sequence ID" value="MCM4081158.1"/>
    <property type="molecule type" value="Genomic_DNA"/>
</dbReference>
<keyword evidence="1" id="KW-0805">Transcription regulation</keyword>
<keyword evidence="2" id="KW-0238">DNA-binding</keyword>
<proteinExistence type="predicted"/>
<evidence type="ECO:0000313" key="7">
    <source>
        <dbReference type="Proteomes" id="UP001523216"/>
    </source>
</evidence>
<dbReference type="InterPro" id="IPR036390">
    <property type="entry name" value="WH_DNA-bd_sf"/>
</dbReference>
<evidence type="ECO:0000256" key="1">
    <source>
        <dbReference type="ARBA" id="ARBA00023015"/>
    </source>
</evidence>
<dbReference type="PRINTS" id="PR00778">
    <property type="entry name" value="HTHARSR"/>
</dbReference>
<dbReference type="InterPro" id="IPR001845">
    <property type="entry name" value="HTH_ArsR_DNA-bd_dom"/>
</dbReference>
<name>A0ABT0Y537_9ACTN</name>
<reference evidence="6 7" key="1">
    <citation type="submission" date="2022-06" db="EMBL/GenBank/DDBJ databases">
        <title>Actinoplanes abujensis sp. nov., isolated from Nigerian arid soil.</title>
        <authorList>
            <person name="Ding P."/>
        </authorList>
    </citation>
    <scope>NUCLEOTIDE SEQUENCE [LARGE SCALE GENOMIC DNA]</scope>
    <source>
        <strain evidence="7">TRM88002</strain>
    </source>
</reference>
<protein>
    <submittedName>
        <fullName evidence="6">Metalloregulator ArsR/SmtB family transcription factor</fullName>
    </submittedName>
</protein>
<organism evidence="6 7">
    <name type="scientific">Paractinoplanes hotanensis</name>
    <dbReference type="NCBI Taxonomy" id="2906497"/>
    <lineage>
        <taxon>Bacteria</taxon>
        <taxon>Bacillati</taxon>
        <taxon>Actinomycetota</taxon>
        <taxon>Actinomycetes</taxon>
        <taxon>Micromonosporales</taxon>
        <taxon>Micromonosporaceae</taxon>
        <taxon>Paractinoplanes</taxon>
    </lineage>
</organism>
<dbReference type="InterPro" id="IPR036388">
    <property type="entry name" value="WH-like_DNA-bd_sf"/>
</dbReference>
<dbReference type="PANTHER" id="PTHR43132">
    <property type="entry name" value="ARSENICAL RESISTANCE OPERON REPRESSOR ARSR-RELATED"/>
    <property type="match status" value="1"/>
</dbReference>
<dbReference type="CDD" id="cd00090">
    <property type="entry name" value="HTH_ARSR"/>
    <property type="match status" value="1"/>
</dbReference>
<keyword evidence="7" id="KW-1185">Reference proteome</keyword>
<gene>
    <name evidence="6" type="ORF">LXN57_26650</name>
</gene>
<dbReference type="NCBIfam" id="NF033788">
    <property type="entry name" value="HTH_metalloreg"/>
    <property type="match status" value="1"/>
</dbReference>
<feature type="region of interest" description="Disordered" evidence="4">
    <location>
        <begin position="116"/>
        <end position="139"/>
    </location>
</feature>
<dbReference type="Proteomes" id="UP001523216">
    <property type="component" value="Unassembled WGS sequence"/>
</dbReference>
<dbReference type="Pfam" id="PF01022">
    <property type="entry name" value="HTH_5"/>
    <property type="match status" value="1"/>
</dbReference>
<accession>A0ABT0Y537</accession>
<dbReference type="Gene3D" id="1.10.10.10">
    <property type="entry name" value="Winged helix-like DNA-binding domain superfamily/Winged helix DNA-binding domain"/>
    <property type="match status" value="1"/>
</dbReference>
<dbReference type="PANTHER" id="PTHR43132:SF8">
    <property type="entry name" value="HTH-TYPE TRANSCRIPTIONAL REGULATOR KMTR"/>
    <property type="match status" value="1"/>
</dbReference>
<evidence type="ECO:0000256" key="2">
    <source>
        <dbReference type="ARBA" id="ARBA00023125"/>
    </source>
</evidence>
<feature type="domain" description="HTH arsR-type" evidence="5">
    <location>
        <begin position="18"/>
        <end position="112"/>
    </location>
</feature>
<sequence length="139" mass="14940">MFATDSGRDRDGRATRPPEASVVDAAVVALSMLGDPTRLRLAICLAGGEQDVTTLTEAVGAARPAVSQHLAKMRLAGLVVMRRDGRRAVYALADQHVRRLVTESVYTAEHRVLDRPGHHARSLTAETGRSDRTGQVADS</sequence>
<dbReference type="RefSeq" id="WP_251800956.1">
    <property type="nucleotide sequence ID" value="NZ_JAMQOL010000038.1"/>
</dbReference>
<keyword evidence="3" id="KW-0804">Transcription</keyword>
<dbReference type="InterPro" id="IPR051011">
    <property type="entry name" value="Metal_resp_trans_reg"/>
</dbReference>
<dbReference type="InterPro" id="IPR011991">
    <property type="entry name" value="ArsR-like_HTH"/>
</dbReference>